<dbReference type="PROSITE" id="PS50928">
    <property type="entry name" value="ABC_TM1"/>
    <property type="match status" value="1"/>
</dbReference>
<dbReference type="SUPFAM" id="SSF161098">
    <property type="entry name" value="MetI-like"/>
    <property type="match status" value="1"/>
</dbReference>
<accession>A0A9R1CUS1</accession>
<feature type="transmembrane region" description="Helical" evidence="7">
    <location>
        <begin position="92"/>
        <end position="113"/>
    </location>
</feature>
<feature type="transmembrane region" description="Helical" evidence="7">
    <location>
        <begin position="213"/>
        <end position="234"/>
    </location>
</feature>
<dbReference type="InterPro" id="IPR035906">
    <property type="entry name" value="MetI-like_sf"/>
</dbReference>
<dbReference type="Pfam" id="PF00528">
    <property type="entry name" value="BPD_transp_1"/>
    <property type="match status" value="1"/>
</dbReference>
<keyword evidence="6 7" id="KW-0472">Membrane</keyword>
<evidence type="ECO:0000313" key="9">
    <source>
        <dbReference type="EMBL" id="MCQ4334137.1"/>
    </source>
</evidence>
<evidence type="ECO:0000256" key="4">
    <source>
        <dbReference type="ARBA" id="ARBA00022692"/>
    </source>
</evidence>
<keyword evidence="4 7" id="KW-0812">Transmembrane</keyword>
<dbReference type="InterPro" id="IPR000515">
    <property type="entry name" value="MetI-like"/>
</dbReference>
<dbReference type="CDD" id="cd06261">
    <property type="entry name" value="TM_PBP2"/>
    <property type="match status" value="1"/>
</dbReference>
<dbReference type="EMBL" id="JAHLKM010000017">
    <property type="protein sequence ID" value="MCQ4334137.1"/>
    <property type="molecule type" value="Genomic_DNA"/>
</dbReference>
<comment type="caution">
    <text evidence="9">The sequence shown here is derived from an EMBL/GenBank/DDBJ whole genome shotgun (WGS) entry which is preliminary data.</text>
</comment>
<dbReference type="Gene3D" id="1.10.3720.10">
    <property type="entry name" value="MetI-like"/>
    <property type="match status" value="1"/>
</dbReference>
<feature type="transmembrane region" description="Helical" evidence="7">
    <location>
        <begin position="58"/>
        <end position="80"/>
    </location>
</feature>
<evidence type="ECO:0000256" key="7">
    <source>
        <dbReference type="RuleBase" id="RU363032"/>
    </source>
</evidence>
<evidence type="ECO:0000256" key="2">
    <source>
        <dbReference type="ARBA" id="ARBA00022448"/>
    </source>
</evidence>
<organism evidence="9 10">
    <name type="scientific">Natronomonas aquatica</name>
    <dbReference type="NCBI Taxonomy" id="2841590"/>
    <lineage>
        <taxon>Archaea</taxon>
        <taxon>Methanobacteriati</taxon>
        <taxon>Methanobacteriota</taxon>
        <taxon>Stenosarchaea group</taxon>
        <taxon>Halobacteria</taxon>
        <taxon>Halobacteriales</taxon>
        <taxon>Natronomonadaceae</taxon>
        <taxon>Natronomonas</taxon>
    </lineage>
</organism>
<evidence type="ECO:0000256" key="3">
    <source>
        <dbReference type="ARBA" id="ARBA00022475"/>
    </source>
</evidence>
<evidence type="ECO:0000313" key="10">
    <source>
        <dbReference type="Proteomes" id="UP001139494"/>
    </source>
</evidence>
<dbReference type="RefSeq" id="WP_256030174.1">
    <property type="nucleotide sequence ID" value="NZ_JAHLKM010000017.1"/>
</dbReference>
<comment type="subcellular location">
    <subcellularLocation>
        <location evidence="1 7">Cell membrane</location>
        <topology evidence="1 7">Multi-pass membrane protein</topology>
    </subcellularLocation>
</comment>
<comment type="similarity">
    <text evidence="7">Belongs to the binding-protein-dependent transport system permease family.</text>
</comment>
<dbReference type="Proteomes" id="UP001139494">
    <property type="component" value="Unassembled WGS sequence"/>
</dbReference>
<dbReference type="PANTHER" id="PTHR30151">
    <property type="entry name" value="ALKANE SULFONATE ABC TRANSPORTER-RELATED, MEMBRANE SUBUNIT"/>
    <property type="match status" value="1"/>
</dbReference>
<evidence type="ECO:0000259" key="8">
    <source>
        <dbReference type="PROSITE" id="PS50928"/>
    </source>
</evidence>
<keyword evidence="10" id="KW-1185">Reference proteome</keyword>
<reference evidence="9" key="1">
    <citation type="journal article" date="2023" name="Front. Microbiol.">
        <title>Genomic-based phylogenetic and metabolic analyses of the genus Natronomonas, and description of Natronomonas aquatica sp. nov.</title>
        <authorList>
            <person name="Garcia-Roldan A."/>
            <person name="Duran-Viseras A."/>
            <person name="de la Haba R.R."/>
            <person name="Corral P."/>
            <person name="Sanchez-Porro C."/>
            <person name="Ventosa A."/>
        </authorList>
    </citation>
    <scope>NUCLEOTIDE SEQUENCE</scope>
    <source>
        <strain evidence="9">F2-12</strain>
    </source>
</reference>
<dbReference type="PANTHER" id="PTHR30151:SF38">
    <property type="entry name" value="ALIPHATIC SULFONATES TRANSPORT PERMEASE PROTEIN SSUC-RELATED"/>
    <property type="match status" value="1"/>
</dbReference>
<feature type="domain" description="ABC transmembrane type-1" evidence="8">
    <location>
        <begin position="53"/>
        <end position="234"/>
    </location>
</feature>
<keyword evidence="5 7" id="KW-1133">Transmembrane helix</keyword>
<evidence type="ECO:0000256" key="6">
    <source>
        <dbReference type="ARBA" id="ARBA00023136"/>
    </source>
</evidence>
<feature type="transmembrane region" description="Helical" evidence="7">
    <location>
        <begin position="163"/>
        <end position="180"/>
    </location>
</feature>
<evidence type="ECO:0000256" key="1">
    <source>
        <dbReference type="ARBA" id="ARBA00004651"/>
    </source>
</evidence>
<evidence type="ECO:0000256" key="5">
    <source>
        <dbReference type="ARBA" id="ARBA00022989"/>
    </source>
</evidence>
<keyword evidence="2 7" id="KW-0813">Transport</keyword>
<dbReference type="GO" id="GO:0055085">
    <property type="term" value="P:transmembrane transport"/>
    <property type="evidence" value="ECO:0007669"/>
    <property type="project" value="InterPro"/>
</dbReference>
<name>A0A9R1CUS1_9EURY</name>
<protein>
    <submittedName>
        <fullName evidence="9">ABC transporter permease subunit</fullName>
    </submittedName>
</protein>
<dbReference type="AlphaFoldDB" id="A0A9R1CUS1"/>
<gene>
    <name evidence="9" type="ORF">KM295_11725</name>
</gene>
<keyword evidence="3" id="KW-1003">Cell membrane</keyword>
<proteinExistence type="inferred from homology"/>
<sequence length="251" mass="26444">MSRRGLGGGVVVLLCWVLASALAPTLLPGPLAVAERLPEIVASGPGGNGLTHLGRSLLRVAVATAVGLAVAVPVGVAMAVDDRIEAGVSVWLPFWMTIPTLVVVLVGMVLFSFSDLSVVAAVVVAATPFATVSVHEGAADVDRELLDMAAAFGVDRRSVLREIYLPAILPAVFGSARYLLSMVWKIVVLAETFGMNRGMGALFRFWFNEGDLTALLAALALFVGVMVALQAAVTGAERRLFHWREDVPTAR</sequence>
<dbReference type="GO" id="GO:0005886">
    <property type="term" value="C:plasma membrane"/>
    <property type="evidence" value="ECO:0007669"/>
    <property type="project" value="UniProtKB-SubCell"/>
</dbReference>